<sequence>MATRGGSRGRKAWQLKRCRVVFFLAAWESKPKKEGVMATSRIETSIWLFYNRNWALTESRYEGRKGAIGGKISLPSDGPHIICSHRVTSSVGSDHTPRVIKAVRCDSRSPSLSPHRTTRPSPATPIPPFASSNSGKGRRKGGGTRGEECALNHVRVSVGMRVYGSGFKVKGKNVVELRVSEGL</sequence>
<dbReference type="AlphaFoldDB" id="A0A9E7II54"/>
<organism evidence="2 3">
    <name type="scientific">Musa troglodytarum</name>
    <name type="common">fe'i banana</name>
    <dbReference type="NCBI Taxonomy" id="320322"/>
    <lineage>
        <taxon>Eukaryota</taxon>
        <taxon>Viridiplantae</taxon>
        <taxon>Streptophyta</taxon>
        <taxon>Embryophyta</taxon>
        <taxon>Tracheophyta</taxon>
        <taxon>Spermatophyta</taxon>
        <taxon>Magnoliopsida</taxon>
        <taxon>Liliopsida</taxon>
        <taxon>Zingiberales</taxon>
        <taxon>Musaceae</taxon>
        <taxon>Musa</taxon>
    </lineage>
</organism>
<accession>A0A9E7II54</accession>
<evidence type="ECO:0000256" key="1">
    <source>
        <dbReference type="SAM" id="MobiDB-lite"/>
    </source>
</evidence>
<name>A0A9E7II54_9LILI</name>
<gene>
    <name evidence="2" type="ORF">MUK42_36847</name>
</gene>
<dbReference type="Proteomes" id="UP001055439">
    <property type="component" value="Chromosome 9"/>
</dbReference>
<feature type="compositionally biased region" description="Polar residues" evidence="1">
    <location>
        <begin position="108"/>
        <end position="121"/>
    </location>
</feature>
<feature type="region of interest" description="Disordered" evidence="1">
    <location>
        <begin position="105"/>
        <end position="148"/>
    </location>
</feature>
<reference evidence="2" key="1">
    <citation type="submission" date="2022-05" db="EMBL/GenBank/DDBJ databases">
        <title>The Musa troglodytarum L. genome provides insights into the mechanism of non-climacteric behaviour and enrichment of carotenoids.</title>
        <authorList>
            <person name="Wang J."/>
        </authorList>
    </citation>
    <scope>NUCLEOTIDE SEQUENCE</scope>
    <source>
        <tissue evidence="2">Leaf</tissue>
    </source>
</reference>
<evidence type="ECO:0000313" key="2">
    <source>
        <dbReference type="EMBL" id="URE48759.1"/>
    </source>
</evidence>
<protein>
    <submittedName>
        <fullName evidence="2">Uncharacterized protein</fullName>
    </submittedName>
</protein>
<keyword evidence="3" id="KW-1185">Reference proteome</keyword>
<dbReference type="EMBL" id="CP097511">
    <property type="protein sequence ID" value="URE48759.1"/>
    <property type="molecule type" value="Genomic_DNA"/>
</dbReference>
<evidence type="ECO:0000313" key="3">
    <source>
        <dbReference type="Proteomes" id="UP001055439"/>
    </source>
</evidence>
<proteinExistence type="predicted"/>